<dbReference type="GO" id="GO:0007156">
    <property type="term" value="P:homophilic cell adhesion via plasma membrane adhesion molecules"/>
    <property type="evidence" value="ECO:0007669"/>
    <property type="project" value="TreeGrafter"/>
</dbReference>
<protein>
    <recommendedName>
        <fullName evidence="14">Ig-like domain-containing protein</fullName>
    </recommendedName>
</protein>
<keyword evidence="8 12" id="KW-0472">Membrane</keyword>
<evidence type="ECO:0000256" key="10">
    <source>
        <dbReference type="ARBA" id="ARBA00023180"/>
    </source>
</evidence>
<dbReference type="InterPro" id="IPR003599">
    <property type="entry name" value="Ig_sub"/>
</dbReference>
<name>A0A8B9KTT1_ASTMX</name>
<dbReference type="CDD" id="cd00096">
    <property type="entry name" value="Ig"/>
    <property type="match status" value="1"/>
</dbReference>
<dbReference type="InterPro" id="IPR036179">
    <property type="entry name" value="Ig-like_dom_sf"/>
</dbReference>
<feature type="chain" id="PRO_5034351801" description="Ig-like domain-containing protein" evidence="13">
    <location>
        <begin position="25"/>
        <end position="399"/>
    </location>
</feature>
<dbReference type="PANTHER" id="PTHR23277:SF106">
    <property type="entry name" value="NECTIN-1 ISOFORM X1-RELATED"/>
    <property type="match status" value="1"/>
</dbReference>
<evidence type="ECO:0000256" key="4">
    <source>
        <dbReference type="ARBA" id="ARBA00022729"/>
    </source>
</evidence>
<keyword evidence="5" id="KW-0677">Repeat</keyword>
<dbReference type="InterPro" id="IPR051427">
    <property type="entry name" value="Nectin/Nectin-like"/>
</dbReference>
<dbReference type="InterPro" id="IPR007110">
    <property type="entry name" value="Ig-like_dom"/>
</dbReference>
<keyword evidence="7 12" id="KW-1133">Transmembrane helix</keyword>
<keyword evidence="10" id="KW-0325">Glycoprotein</keyword>
<organism evidence="15 16">
    <name type="scientific">Astyanax mexicanus</name>
    <name type="common">Blind cave fish</name>
    <name type="synonym">Astyanax fasciatus mexicanus</name>
    <dbReference type="NCBI Taxonomy" id="7994"/>
    <lineage>
        <taxon>Eukaryota</taxon>
        <taxon>Metazoa</taxon>
        <taxon>Chordata</taxon>
        <taxon>Craniata</taxon>
        <taxon>Vertebrata</taxon>
        <taxon>Euteleostomi</taxon>
        <taxon>Actinopterygii</taxon>
        <taxon>Neopterygii</taxon>
        <taxon>Teleostei</taxon>
        <taxon>Ostariophysi</taxon>
        <taxon>Characiformes</taxon>
        <taxon>Characoidei</taxon>
        <taxon>Acestrorhamphidae</taxon>
        <taxon>Acestrorhamphinae</taxon>
        <taxon>Astyanax</taxon>
    </lineage>
</organism>
<evidence type="ECO:0000259" key="14">
    <source>
        <dbReference type="PROSITE" id="PS50835"/>
    </source>
</evidence>
<evidence type="ECO:0000256" key="6">
    <source>
        <dbReference type="ARBA" id="ARBA00022889"/>
    </source>
</evidence>
<dbReference type="SUPFAM" id="SSF48726">
    <property type="entry name" value="Immunoglobulin"/>
    <property type="match status" value="3"/>
</dbReference>
<feature type="domain" description="Ig-like" evidence="14">
    <location>
        <begin position="18"/>
        <end position="135"/>
    </location>
</feature>
<dbReference type="GO" id="GO:0007157">
    <property type="term" value="P:heterophilic cell-cell adhesion via plasma membrane cell adhesion molecules"/>
    <property type="evidence" value="ECO:0007669"/>
    <property type="project" value="TreeGrafter"/>
</dbReference>
<dbReference type="Gene3D" id="2.60.40.10">
    <property type="entry name" value="Immunoglobulins"/>
    <property type="match status" value="3"/>
</dbReference>
<proteinExistence type="inferred from homology"/>
<evidence type="ECO:0000256" key="13">
    <source>
        <dbReference type="SAM" id="SignalP"/>
    </source>
</evidence>
<evidence type="ECO:0000256" key="5">
    <source>
        <dbReference type="ARBA" id="ARBA00022737"/>
    </source>
</evidence>
<dbReference type="InterPro" id="IPR013783">
    <property type="entry name" value="Ig-like_fold"/>
</dbReference>
<dbReference type="Ensembl" id="ENSAMXT00005044620.1">
    <property type="protein sequence ID" value="ENSAMXP00005040976.1"/>
    <property type="gene ID" value="ENSAMXG00005019202.1"/>
</dbReference>
<dbReference type="PROSITE" id="PS50835">
    <property type="entry name" value="IG_LIKE"/>
    <property type="match status" value="3"/>
</dbReference>
<comment type="subcellular location">
    <subcellularLocation>
        <location evidence="1">Membrane</location>
        <topology evidence="1">Single-pass membrane protein</topology>
    </subcellularLocation>
</comment>
<evidence type="ECO:0000256" key="11">
    <source>
        <dbReference type="SAM" id="MobiDB-lite"/>
    </source>
</evidence>
<evidence type="ECO:0000313" key="16">
    <source>
        <dbReference type="Proteomes" id="UP000694621"/>
    </source>
</evidence>
<dbReference type="GO" id="GO:0005912">
    <property type="term" value="C:adherens junction"/>
    <property type="evidence" value="ECO:0007669"/>
    <property type="project" value="TreeGrafter"/>
</dbReference>
<keyword evidence="9" id="KW-1015">Disulfide bond</keyword>
<comment type="similarity">
    <text evidence="2">Belongs to the nectin family.</text>
</comment>
<dbReference type="InterPro" id="IPR013106">
    <property type="entry name" value="Ig_V-set"/>
</dbReference>
<evidence type="ECO:0000256" key="9">
    <source>
        <dbReference type="ARBA" id="ARBA00023157"/>
    </source>
</evidence>
<dbReference type="AlphaFoldDB" id="A0A8B9KTT1"/>
<dbReference type="InterPro" id="IPR013162">
    <property type="entry name" value="CD80_C2-set"/>
</dbReference>
<dbReference type="Pfam" id="PF08205">
    <property type="entry name" value="C2-set_2"/>
    <property type="match status" value="1"/>
</dbReference>
<dbReference type="SMART" id="SM00409">
    <property type="entry name" value="IG"/>
    <property type="match status" value="2"/>
</dbReference>
<keyword evidence="6" id="KW-0130">Cell adhesion</keyword>
<sequence length="399" mass="44809">MYFFQNLILQAVFFFTLPFLSVTAIHVDGRSSTVTVGEDAILFCQLIGTTERLTRVTWQRRTHTSSTNENIFVIIPDGKAESVNGFGDRIEFVGNTKEYNGTVRMKNVTSLDHQIYTCIFNIFPSGPFEKEINLNVYVPPEVSVFPGVTPVVGDSEVILVSCIARSRPASEVTWNLGDLNSPVRIKTDVSAGPNDYYTVRSRLIGVPSKVLNEQNVQCVVNHISLKKEVVLNYALVIHYPPQIVYITSVNPPTTHQEFLCVADANPKPTLYIWSRVNKTLTGTVDFDRLEIPLSSDSSGLYKCNASNQYGNGVSAMYLRISPNISPDCTTWTLFIIFIFLSAAAAFLIWKYIPFETCTKRISDLRERILHTLHVRVPPDSPTCNRELNHTDSGENRRAE</sequence>
<feature type="domain" description="Ig-like" evidence="14">
    <location>
        <begin position="241"/>
        <end position="321"/>
    </location>
</feature>
<dbReference type="GO" id="GO:0016020">
    <property type="term" value="C:membrane"/>
    <property type="evidence" value="ECO:0007669"/>
    <property type="project" value="UniProtKB-SubCell"/>
</dbReference>
<evidence type="ECO:0000256" key="1">
    <source>
        <dbReference type="ARBA" id="ARBA00004167"/>
    </source>
</evidence>
<reference evidence="15" key="1">
    <citation type="submission" date="2025-08" db="UniProtKB">
        <authorList>
            <consortium name="Ensembl"/>
        </authorList>
    </citation>
    <scope>IDENTIFICATION</scope>
</reference>
<evidence type="ECO:0000256" key="2">
    <source>
        <dbReference type="ARBA" id="ARBA00007810"/>
    </source>
</evidence>
<dbReference type="PANTHER" id="PTHR23277">
    <property type="entry name" value="NECTIN-RELATED"/>
    <property type="match status" value="1"/>
</dbReference>
<evidence type="ECO:0000256" key="8">
    <source>
        <dbReference type="ARBA" id="ARBA00023136"/>
    </source>
</evidence>
<accession>A0A8B9KTT1</accession>
<evidence type="ECO:0000256" key="7">
    <source>
        <dbReference type="ARBA" id="ARBA00022989"/>
    </source>
</evidence>
<dbReference type="Proteomes" id="UP000694621">
    <property type="component" value="Unplaced"/>
</dbReference>
<feature type="signal peptide" evidence="13">
    <location>
        <begin position="1"/>
        <end position="24"/>
    </location>
</feature>
<feature type="compositionally biased region" description="Basic and acidic residues" evidence="11">
    <location>
        <begin position="386"/>
        <end position="399"/>
    </location>
</feature>
<feature type="domain" description="Ig-like" evidence="14">
    <location>
        <begin position="140"/>
        <end position="230"/>
    </location>
</feature>
<keyword evidence="4 13" id="KW-0732">Signal</keyword>
<evidence type="ECO:0000256" key="12">
    <source>
        <dbReference type="SAM" id="Phobius"/>
    </source>
</evidence>
<evidence type="ECO:0000313" key="15">
    <source>
        <dbReference type="Ensembl" id="ENSAMXP00005040976.1"/>
    </source>
</evidence>
<evidence type="ECO:0000256" key="3">
    <source>
        <dbReference type="ARBA" id="ARBA00022692"/>
    </source>
</evidence>
<keyword evidence="3 12" id="KW-0812">Transmembrane</keyword>
<feature type="region of interest" description="Disordered" evidence="11">
    <location>
        <begin position="380"/>
        <end position="399"/>
    </location>
</feature>
<feature type="transmembrane region" description="Helical" evidence="12">
    <location>
        <begin position="331"/>
        <end position="352"/>
    </location>
</feature>
<dbReference type="SMART" id="SM00406">
    <property type="entry name" value="IGv"/>
    <property type="match status" value="1"/>
</dbReference>
<dbReference type="Pfam" id="PF07686">
    <property type="entry name" value="V-set"/>
    <property type="match status" value="1"/>
</dbReference>